<evidence type="ECO:0000313" key="2">
    <source>
        <dbReference type="Proteomes" id="UP000176826"/>
    </source>
</evidence>
<protein>
    <submittedName>
        <fullName evidence="1">Uncharacterized protein</fullName>
    </submittedName>
</protein>
<dbReference type="AlphaFoldDB" id="A0A1F6YBJ1"/>
<comment type="caution">
    <text evidence="1">The sequence shown here is derived from an EMBL/GenBank/DDBJ whole genome shotgun (WGS) entry which is preliminary data.</text>
</comment>
<dbReference type="EMBL" id="MFVT01000020">
    <property type="protein sequence ID" value="OGJ03732.1"/>
    <property type="molecule type" value="Genomic_DNA"/>
</dbReference>
<organism evidence="1 2">
    <name type="scientific">Candidatus Nomurabacteria bacterium RIFCSPLOWO2_12_FULL_41_10</name>
    <dbReference type="NCBI Taxonomy" id="1801795"/>
    <lineage>
        <taxon>Bacteria</taxon>
        <taxon>Candidatus Nomuraibacteriota</taxon>
    </lineage>
</organism>
<evidence type="ECO:0000313" key="1">
    <source>
        <dbReference type="EMBL" id="OGJ03732.1"/>
    </source>
</evidence>
<gene>
    <name evidence="1" type="ORF">A3F97_00865</name>
</gene>
<name>A0A1F6YBJ1_9BACT</name>
<sequence length="107" mass="12651">MENKIGLKTPSQIKDPEEQALSRLRTFRAYFRDFAIKENDPMLLSLNFEELTEEDMVFFQRFQMGMFHINDVERQEQVLANLKEADTARKLLSYMRKKLTKSEAKAA</sequence>
<accession>A0A1F6YBJ1</accession>
<proteinExistence type="predicted"/>
<dbReference type="Proteomes" id="UP000176826">
    <property type="component" value="Unassembled WGS sequence"/>
</dbReference>
<reference evidence="1 2" key="1">
    <citation type="journal article" date="2016" name="Nat. Commun.">
        <title>Thousands of microbial genomes shed light on interconnected biogeochemical processes in an aquifer system.</title>
        <authorList>
            <person name="Anantharaman K."/>
            <person name="Brown C.T."/>
            <person name="Hug L.A."/>
            <person name="Sharon I."/>
            <person name="Castelle C.J."/>
            <person name="Probst A.J."/>
            <person name="Thomas B.C."/>
            <person name="Singh A."/>
            <person name="Wilkins M.J."/>
            <person name="Karaoz U."/>
            <person name="Brodie E.L."/>
            <person name="Williams K.H."/>
            <person name="Hubbard S.S."/>
            <person name="Banfield J.F."/>
        </authorList>
    </citation>
    <scope>NUCLEOTIDE SEQUENCE [LARGE SCALE GENOMIC DNA]</scope>
</reference>